<proteinExistence type="predicted"/>
<protein>
    <submittedName>
        <fullName evidence="3">Uncharacterized protein</fullName>
    </submittedName>
</protein>
<dbReference type="Proteomes" id="UP000036681">
    <property type="component" value="Unplaced"/>
</dbReference>
<evidence type="ECO:0000313" key="3">
    <source>
        <dbReference type="WBParaSite" id="ALUE_0002011401-mRNA-1"/>
    </source>
</evidence>
<sequence length="284" mass="33195">MTARTGESVGKKKTTLIHYRRDTFKKVSETKKDLVELSRRRTAMTHKIERLEKEADTLNERFIEQKKKLESLNEALRKAEIRKDGFDKESQAIREVTVDDEEEKREKELLAKLERENAKVASMKDENNFLEKNVQASREEVDTWRKKLEPIDNDEAFAFDDEQRNGVLVETRRLKNLHANLLKRIRETQKELEMCALRRDFVVGKAQTTISRGNHVRSQAIDEIERLKNRIVALQKVALYLALCAFCNIHQQKVLQILMLDVFKSVRNITTLLIQKCAIPNPLP</sequence>
<keyword evidence="2" id="KW-1185">Reference proteome</keyword>
<evidence type="ECO:0000313" key="2">
    <source>
        <dbReference type="Proteomes" id="UP000036681"/>
    </source>
</evidence>
<feature type="coiled-coil region" evidence="1">
    <location>
        <begin position="34"/>
        <end position="147"/>
    </location>
</feature>
<name>A0A0M3IMY6_ASCLU</name>
<evidence type="ECO:0000256" key="1">
    <source>
        <dbReference type="SAM" id="Coils"/>
    </source>
</evidence>
<dbReference type="AlphaFoldDB" id="A0A0M3IMY6"/>
<keyword evidence="1" id="KW-0175">Coiled coil</keyword>
<dbReference type="WBParaSite" id="ALUE_0002011401-mRNA-1">
    <property type="protein sequence ID" value="ALUE_0002011401-mRNA-1"/>
    <property type="gene ID" value="ALUE_0002011401"/>
</dbReference>
<reference evidence="3" key="1">
    <citation type="submission" date="2017-02" db="UniProtKB">
        <authorList>
            <consortium name="WormBaseParasite"/>
        </authorList>
    </citation>
    <scope>IDENTIFICATION</scope>
</reference>
<organism evidence="2 3">
    <name type="scientific">Ascaris lumbricoides</name>
    <name type="common">Giant roundworm</name>
    <dbReference type="NCBI Taxonomy" id="6252"/>
    <lineage>
        <taxon>Eukaryota</taxon>
        <taxon>Metazoa</taxon>
        <taxon>Ecdysozoa</taxon>
        <taxon>Nematoda</taxon>
        <taxon>Chromadorea</taxon>
        <taxon>Rhabditida</taxon>
        <taxon>Spirurina</taxon>
        <taxon>Ascaridomorpha</taxon>
        <taxon>Ascaridoidea</taxon>
        <taxon>Ascarididae</taxon>
        <taxon>Ascaris</taxon>
    </lineage>
</organism>
<accession>A0A0M3IMY6</accession>